<reference evidence="1" key="1">
    <citation type="submission" date="2023-10" db="EMBL/GenBank/DDBJ databases">
        <authorList>
            <person name="Rodriguez Cubillos JULIANA M."/>
            <person name="De Vega J."/>
        </authorList>
    </citation>
    <scope>NUCLEOTIDE SEQUENCE</scope>
</reference>
<protein>
    <submittedName>
        <fullName evidence="1">Uncharacterized protein</fullName>
    </submittedName>
</protein>
<evidence type="ECO:0000313" key="1">
    <source>
        <dbReference type="EMBL" id="CAJ2672117.1"/>
    </source>
</evidence>
<accession>A0ACB0LUL0</accession>
<name>A0ACB0LUL0_TRIPR</name>
<gene>
    <name evidence="1" type="ORF">MILVUS5_LOCUS35808</name>
</gene>
<dbReference type="EMBL" id="CASHSV030000615">
    <property type="protein sequence ID" value="CAJ2672117.1"/>
    <property type="molecule type" value="Genomic_DNA"/>
</dbReference>
<evidence type="ECO:0000313" key="2">
    <source>
        <dbReference type="Proteomes" id="UP001177021"/>
    </source>
</evidence>
<comment type="caution">
    <text evidence="1">The sequence shown here is derived from an EMBL/GenBank/DDBJ whole genome shotgun (WGS) entry which is preliminary data.</text>
</comment>
<dbReference type="Proteomes" id="UP001177021">
    <property type="component" value="Unassembled WGS sequence"/>
</dbReference>
<sequence length="144" mass="16303">MHEVVTANNSIIWYLLCHSEKTKGTIALIVISSPRLAWTDVYSNLMIEMKFQSPLEEYFNYFLELENKAEFIMKVPSIIFFLMEPTTEPSSRLNGGPCCSSVGHGAFAAHGPFKPTIKNHLMKNQLAQLILQTKSTKISLKRIP</sequence>
<keyword evidence="2" id="KW-1185">Reference proteome</keyword>
<proteinExistence type="predicted"/>
<organism evidence="1 2">
    <name type="scientific">Trifolium pratense</name>
    <name type="common">Red clover</name>
    <dbReference type="NCBI Taxonomy" id="57577"/>
    <lineage>
        <taxon>Eukaryota</taxon>
        <taxon>Viridiplantae</taxon>
        <taxon>Streptophyta</taxon>
        <taxon>Embryophyta</taxon>
        <taxon>Tracheophyta</taxon>
        <taxon>Spermatophyta</taxon>
        <taxon>Magnoliopsida</taxon>
        <taxon>eudicotyledons</taxon>
        <taxon>Gunneridae</taxon>
        <taxon>Pentapetalae</taxon>
        <taxon>rosids</taxon>
        <taxon>fabids</taxon>
        <taxon>Fabales</taxon>
        <taxon>Fabaceae</taxon>
        <taxon>Papilionoideae</taxon>
        <taxon>50 kb inversion clade</taxon>
        <taxon>NPAAA clade</taxon>
        <taxon>Hologalegina</taxon>
        <taxon>IRL clade</taxon>
        <taxon>Trifolieae</taxon>
        <taxon>Trifolium</taxon>
    </lineage>
</organism>